<keyword evidence="6" id="KW-0862">Zinc</keyword>
<organism evidence="11 12">
    <name type="scientific">Prevotella lacticifex</name>
    <dbReference type="NCBI Taxonomy" id="2854755"/>
    <lineage>
        <taxon>Bacteria</taxon>
        <taxon>Pseudomonadati</taxon>
        <taxon>Bacteroidota</taxon>
        <taxon>Bacteroidia</taxon>
        <taxon>Bacteroidales</taxon>
        <taxon>Prevotellaceae</taxon>
        <taxon>Prevotella</taxon>
    </lineage>
</organism>
<keyword evidence="12" id="KW-1185">Reference proteome</keyword>
<dbReference type="InterPro" id="IPR011765">
    <property type="entry name" value="Pept_M16_N"/>
</dbReference>
<comment type="similarity">
    <text evidence="2 8">Belongs to the peptidase M16 family.</text>
</comment>
<dbReference type="SUPFAM" id="SSF63411">
    <property type="entry name" value="LuxS/MPP-like metallohydrolase"/>
    <property type="match status" value="4"/>
</dbReference>
<name>A0A9R1CCD3_9BACT</name>
<evidence type="ECO:0000313" key="12">
    <source>
        <dbReference type="Proteomes" id="UP000825483"/>
    </source>
</evidence>
<dbReference type="PROSITE" id="PS00143">
    <property type="entry name" value="INSULINASE"/>
    <property type="match status" value="1"/>
</dbReference>
<evidence type="ECO:0000259" key="9">
    <source>
        <dbReference type="Pfam" id="PF00675"/>
    </source>
</evidence>
<proteinExistence type="inferred from homology"/>
<dbReference type="Pfam" id="PF00675">
    <property type="entry name" value="Peptidase_M16"/>
    <property type="match status" value="1"/>
</dbReference>
<dbReference type="Proteomes" id="UP000825483">
    <property type="component" value="Unassembled WGS sequence"/>
</dbReference>
<keyword evidence="5" id="KW-0378">Hydrolase</keyword>
<dbReference type="GO" id="GO:0004222">
    <property type="term" value="F:metalloendopeptidase activity"/>
    <property type="evidence" value="ECO:0007669"/>
    <property type="project" value="InterPro"/>
</dbReference>
<dbReference type="EMBL" id="BPUB01000002">
    <property type="protein sequence ID" value="GJG60038.1"/>
    <property type="molecule type" value="Genomic_DNA"/>
</dbReference>
<keyword evidence="3 11" id="KW-0645">Protease</keyword>
<evidence type="ECO:0000256" key="6">
    <source>
        <dbReference type="ARBA" id="ARBA00022833"/>
    </source>
</evidence>
<reference evidence="11" key="1">
    <citation type="journal article" date="2022" name="Int. J. Syst. Evol. Microbiol.">
        <title>Prevotella lacticifex sp. nov., isolated from the rumen of cows.</title>
        <authorList>
            <person name="Shinkai T."/>
            <person name="Ikeyama N."/>
            <person name="Kumagai M."/>
            <person name="Ohmori H."/>
            <person name="Sakamoto M."/>
            <person name="Ohkuma M."/>
            <person name="Mitsumori M."/>
        </authorList>
    </citation>
    <scope>NUCLEOTIDE SEQUENCE</scope>
    <source>
        <strain evidence="11">R5076</strain>
    </source>
</reference>
<dbReference type="Gene3D" id="3.30.830.10">
    <property type="entry name" value="Metalloenzyme, LuxS/M16 peptidase-like"/>
    <property type="match status" value="4"/>
</dbReference>
<evidence type="ECO:0000256" key="3">
    <source>
        <dbReference type="ARBA" id="ARBA00022670"/>
    </source>
</evidence>
<evidence type="ECO:0000256" key="1">
    <source>
        <dbReference type="ARBA" id="ARBA00001947"/>
    </source>
</evidence>
<dbReference type="PANTHER" id="PTHR43690">
    <property type="entry name" value="NARDILYSIN"/>
    <property type="match status" value="1"/>
</dbReference>
<feature type="domain" description="Peptidase M16 C-terminal" evidence="10">
    <location>
        <begin position="194"/>
        <end position="378"/>
    </location>
</feature>
<evidence type="ECO:0000259" key="10">
    <source>
        <dbReference type="Pfam" id="PF05193"/>
    </source>
</evidence>
<evidence type="ECO:0000256" key="2">
    <source>
        <dbReference type="ARBA" id="ARBA00007261"/>
    </source>
</evidence>
<comment type="caution">
    <text evidence="11">The sequence shown here is derived from an EMBL/GenBank/DDBJ whole genome shotgun (WGS) entry which is preliminary data.</text>
</comment>
<dbReference type="InterPro" id="IPR011249">
    <property type="entry name" value="Metalloenz_LuxS/M16"/>
</dbReference>
<dbReference type="PANTHER" id="PTHR43690:SF34">
    <property type="entry name" value="ZINC PROTEASE PQQL-LIKE"/>
    <property type="match status" value="1"/>
</dbReference>
<evidence type="ECO:0000256" key="8">
    <source>
        <dbReference type="RuleBase" id="RU004447"/>
    </source>
</evidence>
<feature type="domain" description="Peptidase M16 N-terminal" evidence="9">
    <location>
        <begin position="40"/>
        <end position="163"/>
    </location>
</feature>
<protein>
    <submittedName>
        <fullName evidence="11">Zinc protease</fullName>
    </submittedName>
</protein>
<comment type="cofactor">
    <cofactor evidence="1">
        <name>Zn(2+)</name>
        <dbReference type="ChEBI" id="CHEBI:29105"/>
    </cofactor>
</comment>
<keyword evidence="7" id="KW-0482">Metalloprotease</keyword>
<dbReference type="InterPro" id="IPR007863">
    <property type="entry name" value="Peptidase_M16_C"/>
</dbReference>
<feature type="domain" description="Peptidase M16 C-terminal" evidence="10">
    <location>
        <begin position="682"/>
        <end position="859"/>
    </location>
</feature>
<keyword evidence="4" id="KW-0479">Metal-binding</keyword>
<dbReference type="InterPro" id="IPR050626">
    <property type="entry name" value="Peptidase_M16"/>
</dbReference>
<sequence length="927" mass="104887">MFVAAMATAQQMPTIPVDKNVRIGKLPNGLTYYIRHNEWPEHVANFYIAQRVGSIQENEDQRGLAHFLEHMAFNGSEHFPDSTLLEFTRGLGVEFGSNLNAYTSIDQTVYRVCDVPTKRQSALDSCVLILKDWSNGLTLAGSEIDKERGVIHQEWQLRSSAGQRIFERVLPRLYPGSKYGVRLPIGLMSVVDNFKYKELRDYYHKWYRPDNQAIIIVGDVDVDHMENLIKELWKDATVPANAAQVKEEPVPDNDTAIYVFDKDKEMPYSQISIAMKHDPMPDEMKSNPTYYMMDYMKSLISMMFNQRLREATLKADCPFTSAYGYDGEYIYSKTKDAFQIEANAKDGRDLDALKALYREAQRVRQFGFTQGEFDRSKAEILSQYEDAYNNRNKIRNSQFGDEYRDNYLDHDPIPGIEWEYQFINQIANMPQLGLETVNKFAKELITDNDTNLVVTDFAQEKAGKTYPTEAEMADAVKAVRAEKLTPYVDNAKNEPIVDEKKLPKAGKIKSEKDNKQLGFKVLTLSNGAKVVLKHTDFKQNDIVFYAEAKGGKSLYGPADYLNVKYLNNAVAASGFGNFSNSELQKALYGKQVSISSGISNFWQTLNGSTTPKDLETLMQLVYLRFTGIQKDQESYDAAMQRTRLALQNKDLTPEAVFSDSLQNTIYGHNPRFAPQQASDLDKISYDRMLQIYKERFANAGQFTFYFVGNFDEAKLRPLIEKYIACLPAGKKENFKEITIYPDGNATNKFSRKMETPKAIAFDFMHMPMAYNVDNSVLADAAGQVLSMVYLKQIREDASAAYSVGAYGGLTMIGTKSIALMQDYCPMDPNKVDQATGLLVSGLKECAVKVDADKVQKVKEFMLKQADEDAKDNSHWLDILSTYVNYGVDFQTGYKQAVNALTPERIAAYLKSLSAAGNHASVVMTPQK</sequence>
<accession>A0A9R1CCD3</accession>
<gene>
    <name evidence="11" type="ORF">PRLR5076_28890</name>
</gene>
<dbReference type="Pfam" id="PF05193">
    <property type="entry name" value="Peptidase_M16_C"/>
    <property type="match status" value="2"/>
</dbReference>
<dbReference type="AlphaFoldDB" id="A0A9R1CCD3"/>
<dbReference type="GO" id="GO:0046872">
    <property type="term" value="F:metal ion binding"/>
    <property type="evidence" value="ECO:0007669"/>
    <property type="project" value="UniProtKB-KW"/>
</dbReference>
<evidence type="ECO:0000256" key="5">
    <source>
        <dbReference type="ARBA" id="ARBA00022801"/>
    </source>
</evidence>
<dbReference type="GO" id="GO:0006508">
    <property type="term" value="P:proteolysis"/>
    <property type="evidence" value="ECO:0007669"/>
    <property type="project" value="UniProtKB-KW"/>
</dbReference>
<evidence type="ECO:0000256" key="7">
    <source>
        <dbReference type="ARBA" id="ARBA00023049"/>
    </source>
</evidence>
<evidence type="ECO:0000256" key="4">
    <source>
        <dbReference type="ARBA" id="ARBA00022723"/>
    </source>
</evidence>
<evidence type="ECO:0000313" key="11">
    <source>
        <dbReference type="EMBL" id="GJG60038.1"/>
    </source>
</evidence>
<dbReference type="InterPro" id="IPR001431">
    <property type="entry name" value="Pept_M16_Zn_BS"/>
</dbReference>